<accession>A0A645CVR8</accession>
<comment type="caution">
    <text evidence="1">The sequence shown here is derived from an EMBL/GenBank/DDBJ whole genome shotgun (WGS) entry which is preliminary data.</text>
</comment>
<proteinExistence type="predicted"/>
<protein>
    <submittedName>
        <fullName evidence="1">Uncharacterized protein</fullName>
    </submittedName>
</protein>
<dbReference type="AlphaFoldDB" id="A0A645CVR8"/>
<evidence type="ECO:0000313" key="1">
    <source>
        <dbReference type="EMBL" id="MPM81226.1"/>
    </source>
</evidence>
<name>A0A645CVR8_9ZZZZ</name>
<organism evidence="1">
    <name type="scientific">bioreactor metagenome</name>
    <dbReference type="NCBI Taxonomy" id="1076179"/>
    <lineage>
        <taxon>unclassified sequences</taxon>
        <taxon>metagenomes</taxon>
        <taxon>ecological metagenomes</taxon>
    </lineage>
</organism>
<gene>
    <name evidence="1" type="ORF">SDC9_128278</name>
</gene>
<sequence length="157" mass="16847">MTGNATLQVVRGALRIAQPFVGEQLCELQILVRRDDEVVLVLDQRVQIDIGFARRLVVQQRPVLGQIGPTLLAGLISVVERIAEVADAVGIPELAEVVPEILAVAVEVVLVGGGHARCPAHEDGIGFLQLAGDRRQMFLVVLRGHARSLPSTLLGMP</sequence>
<dbReference type="EMBL" id="VSSQ01030630">
    <property type="protein sequence ID" value="MPM81226.1"/>
    <property type="molecule type" value="Genomic_DNA"/>
</dbReference>
<reference evidence="1" key="1">
    <citation type="submission" date="2019-08" db="EMBL/GenBank/DDBJ databases">
        <authorList>
            <person name="Kucharzyk K."/>
            <person name="Murdoch R.W."/>
            <person name="Higgins S."/>
            <person name="Loffler F."/>
        </authorList>
    </citation>
    <scope>NUCLEOTIDE SEQUENCE</scope>
</reference>